<keyword evidence="3" id="KW-1185">Reference proteome</keyword>
<proteinExistence type="predicted"/>
<dbReference type="GeneID" id="24123551"/>
<dbReference type="AlphaFoldDB" id="A0A067CWI7"/>
<evidence type="ECO:0000313" key="3">
    <source>
        <dbReference type="Proteomes" id="UP000030745"/>
    </source>
</evidence>
<evidence type="ECO:0000256" key="1">
    <source>
        <dbReference type="SAM" id="MobiDB-lite"/>
    </source>
</evidence>
<dbReference type="VEuPathDB" id="FungiDB:SPRG_00928"/>
<organism evidence="2 3">
    <name type="scientific">Saprolegnia parasitica (strain CBS 223.65)</name>
    <dbReference type="NCBI Taxonomy" id="695850"/>
    <lineage>
        <taxon>Eukaryota</taxon>
        <taxon>Sar</taxon>
        <taxon>Stramenopiles</taxon>
        <taxon>Oomycota</taxon>
        <taxon>Saprolegniomycetes</taxon>
        <taxon>Saprolegniales</taxon>
        <taxon>Saprolegniaceae</taxon>
        <taxon>Saprolegnia</taxon>
    </lineage>
</organism>
<gene>
    <name evidence="2" type="ORF">SPRG_00928</name>
</gene>
<name>A0A067CWI7_SAPPC</name>
<dbReference type="OrthoDB" id="10498997at2759"/>
<dbReference type="EMBL" id="KK583190">
    <property type="protein sequence ID" value="KDO34868.1"/>
    <property type="molecule type" value="Genomic_DNA"/>
</dbReference>
<dbReference type="KEGG" id="spar:SPRG_00928"/>
<sequence>MAKSTGALPKAAGLRRAKQIKASASRPALKKTKSRTQYLAEHASAMLRAQADVQRRLQTRQEDARRAKHASPVCLERVVADMALWRRHGHRFESPALLDDPPLESLLPSLTIAIECSVTTKDEGPVAFSLPRSRASRACLNEPSPMEF</sequence>
<dbReference type="Proteomes" id="UP000030745">
    <property type="component" value="Unassembled WGS sequence"/>
</dbReference>
<reference evidence="2 3" key="1">
    <citation type="journal article" date="2013" name="PLoS Genet.">
        <title>Distinctive expansion of potential virulence genes in the genome of the oomycete fish pathogen Saprolegnia parasitica.</title>
        <authorList>
            <person name="Jiang R.H."/>
            <person name="de Bruijn I."/>
            <person name="Haas B.J."/>
            <person name="Belmonte R."/>
            <person name="Lobach L."/>
            <person name="Christie J."/>
            <person name="van den Ackerveken G."/>
            <person name="Bottin A."/>
            <person name="Bulone V."/>
            <person name="Diaz-Moreno S.M."/>
            <person name="Dumas B."/>
            <person name="Fan L."/>
            <person name="Gaulin E."/>
            <person name="Govers F."/>
            <person name="Grenville-Briggs L.J."/>
            <person name="Horner N.R."/>
            <person name="Levin J.Z."/>
            <person name="Mammella M."/>
            <person name="Meijer H.J."/>
            <person name="Morris P."/>
            <person name="Nusbaum C."/>
            <person name="Oome S."/>
            <person name="Phillips A.J."/>
            <person name="van Rooyen D."/>
            <person name="Rzeszutek E."/>
            <person name="Saraiva M."/>
            <person name="Secombes C.J."/>
            <person name="Seidl M.F."/>
            <person name="Snel B."/>
            <person name="Stassen J.H."/>
            <person name="Sykes S."/>
            <person name="Tripathy S."/>
            <person name="van den Berg H."/>
            <person name="Vega-Arreguin J.C."/>
            <person name="Wawra S."/>
            <person name="Young S.K."/>
            <person name="Zeng Q."/>
            <person name="Dieguez-Uribeondo J."/>
            <person name="Russ C."/>
            <person name="Tyler B.M."/>
            <person name="van West P."/>
        </authorList>
    </citation>
    <scope>NUCLEOTIDE SEQUENCE [LARGE SCALE GENOMIC DNA]</scope>
    <source>
        <strain evidence="2 3">CBS 223.65</strain>
    </source>
</reference>
<protein>
    <submittedName>
        <fullName evidence="2">Uncharacterized protein</fullName>
    </submittedName>
</protein>
<accession>A0A067CWI7</accession>
<dbReference type="RefSeq" id="XP_012194530.1">
    <property type="nucleotide sequence ID" value="XM_012339140.1"/>
</dbReference>
<evidence type="ECO:0000313" key="2">
    <source>
        <dbReference type="EMBL" id="KDO34868.1"/>
    </source>
</evidence>
<feature type="region of interest" description="Disordered" evidence="1">
    <location>
        <begin position="1"/>
        <end position="34"/>
    </location>
</feature>